<evidence type="ECO:0000313" key="1">
    <source>
        <dbReference type="EMBL" id="MBB0231367.1"/>
    </source>
</evidence>
<organism evidence="1 2">
    <name type="scientific">Streptomyces calidiresistens</name>
    <dbReference type="NCBI Taxonomy" id="1485586"/>
    <lineage>
        <taxon>Bacteria</taxon>
        <taxon>Bacillati</taxon>
        <taxon>Actinomycetota</taxon>
        <taxon>Actinomycetes</taxon>
        <taxon>Kitasatosporales</taxon>
        <taxon>Streptomycetaceae</taxon>
        <taxon>Streptomyces</taxon>
    </lineage>
</organism>
<proteinExistence type="predicted"/>
<name>A0A7W3XY04_9ACTN</name>
<protein>
    <submittedName>
        <fullName evidence="1">Uncharacterized protein</fullName>
    </submittedName>
</protein>
<keyword evidence="2" id="KW-1185">Reference proteome</keyword>
<dbReference type="EMBL" id="VKHS01000494">
    <property type="protein sequence ID" value="MBB0231367.1"/>
    <property type="molecule type" value="Genomic_DNA"/>
</dbReference>
<dbReference type="RefSeq" id="WP_182665666.1">
    <property type="nucleotide sequence ID" value="NZ_VKHS01000494.1"/>
</dbReference>
<comment type="caution">
    <text evidence="1">The sequence shown here is derived from an EMBL/GenBank/DDBJ whole genome shotgun (WGS) entry which is preliminary data.</text>
</comment>
<dbReference type="AlphaFoldDB" id="A0A7W3XY04"/>
<sequence>MATRAHCPLDCGFTVRLDPNLPEETDAPEKPARTDVASDAIVKHLLVEHRISRSELAGLQYRALRIS</sequence>
<gene>
    <name evidence="1" type="ORF">FOE67_18100</name>
</gene>
<reference evidence="2" key="1">
    <citation type="submission" date="2019-10" db="EMBL/GenBank/DDBJ databases">
        <title>Streptomyces sp. nov., a novel actinobacterium isolated from alkaline environment.</title>
        <authorList>
            <person name="Golinska P."/>
        </authorList>
    </citation>
    <scope>NUCLEOTIDE SEQUENCE [LARGE SCALE GENOMIC DNA]</scope>
    <source>
        <strain evidence="2">DSM 42108</strain>
    </source>
</reference>
<dbReference type="Proteomes" id="UP000530234">
    <property type="component" value="Unassembled WGS sequence"/>
</dbReference>
<accession>A0A7W3XY04</accession>
<evidence type="ECO:0000313" key="2">
    <source>
        <dbReference type="Proteomes" id="UP000530234"/>
    </source>
</evidence>